<dbReference type="RefSeq" id="XP_040669894.1">
    <property type="nucleotide sequence ID" value="XM_040812854.1"/>
</dbReference>
<dbReference type="EMBL" id="KV878131">
    <property type="protein sequence ID" value="OJJ04132.1"/>
    <property type="molecule type" value="Genomic_DNA"/>
</dbReference>
<evidence type="ECO:0000256" key="3">
    <source>
        <dbReference type="ARBA" id="ARBA00009386"/>
    </source>
</evidence>
<proteinExistence type="inferred from homology"/>
<dbReference type="Pfam" id="PF02109">
    <property type="entry name" value="DAD"/>
    <property type="match status" value="1"/>
</dbReference>
<evidence type="ECO:0000256" key="7">
    <source>
        <dbReference type="ARBA" id="ARBA00023136"/>
    </source>
</evidence>
<keyword evidence="6 8" id="KW-1133">Transmembrane helix</keyword>
<keyword evidence="11" id="KW-1185">Reference proteome</keyword>
<dbReference type="GeneID" id="63728365"/>
<dbReference type="GO" id="GO:0006487">
    <property type="term" value="P:protein N-linked glycosylation"/>
    <property type="evidence" value="ECO:0007669"/>
    <property type="project" value="TreeGrafter"/>
</dbReference>
<evidence type="ECO:0000256" key="4">
    <source>
        <dbReference type="ARBA" id="ARBA00022692"/>
    </source>
</evidence>
<comment type="similarity">
    <text evidence="3 8">Belongs to the DAD/OST2 family.</text>
</comment>
<feature type="compositionally biased region" description="Low complexity" evidence="9">
    <location>
        <begin position="111"/>
        <end position="123"/>
    </location>
</feature>
<feature type="transmembrane region" description="Helical" evidence="8">
    <location>
        <begin position="53"/>
        <end position="77"/>
    </location>
</feature>
<feature type="non-terminal residue" evidence="10">
    <location>
        <position position="1"/>
    </location>
</feature>
<sequence length="161" mass="16845">KRAAAATSASPSGSSTPTTLSSGPKTLSANSSISDIAINVWQQYLTTTPQRTMLLDAFMAFLILVGGVQFAYCVLAGNYPFNAFLSGFCAAVGQFVLTASLRMQTNPATDSASKGSGPAKGSKTVVGRGEGVKDGNVSHERAFADYIFGSLILHFFCINFI</sequence>
<gene>
    <name evidence="10" type="ORF">ASPVEDRAFT_43597</name>
</gene>
<dbReference type="VEuPathDB" id="FungiDB:ASPVEDRAFT_43597"/>
<feature type="transmembrane region" description="Helical" evidence="8">
    <location>
        <begin position="83"/>
        <end position="101"/>
    </location>
</feature>
<evidence type="ECO:0000256" key="6">
    <source>
        <dbReference type="ARBA" id="ARBA00022989"/>
    </source>
</evidence>
<evidence type="ECO:0000256" key="2">
    <source>
        <dbReference type="ARBA" id="ARBA00004922"/>
    </source>
</evidence>
<name>A0A1L9PRR0_ASPVE</name>
<dbReference type="STRING" id="1036611.A0A1L9PRR0"/>
<comment type="caution">
    <text evidence="8">Lacks conserved residue(s) required for the propagation of feature annotation.</text>
</comment>
<keyword evidence="5 8" id="KW-0256">Endoplasmic reticulum</keyword>
<dbReference type="GO" id="GO:0008250">
    <property type="term" value="C:oligosaccharyltransferase complex"/>
    <property type="evidence" value="ECO:0007669"/>
    <property type="project" value="InterPro"/>
</dbReference>
<feature type="non-terminal residue" evidence="10">
    <location>
        <position position="161"/>
    </location>
</feature>
<comment type="subunit">
    <text evidence="8">Component of the oligosaccharyltransferase (OST) complex.</text>
</comment>
<evidence type="ECO:0000313" key="10">
    <source>
        <dbReference type="EMBL" id="OJJ04132.1"/>
    </source>
</evidence>
<feature type="region of interest" description="Disordered" evidence="9">
    <location>
        <begin position="1"/>
        <end position="26"/>
    </location>
</feature>
<evidence type="ECO:0000313" key="11">
    <source>
        <dbReference type="Proteomes" id="UP000184073"/>
    </source>
</evidence>
<keyword evidence="7 8" id="KW-0472">Membrane</keyword>
<dbReference type="PANTHER" id="PTHR10705">
    <property type="entry name" value="DOLICHYL-DIPHOSPHOOLIGOSACCHARIDE--PROTEIN GLYCOSYLTRANSFERASE SUBUNIT DAD1"/>
    <property type="match status" value="1"/>
</dbReference>
<evidence type="ECO:0000256" key="8">
    <source>
        <dbReference type="RuleBase" id="RU361136"/>
    </source>
</evidence>
<dbReference type="PIRSF" id="PIRSF005588">
    <property type="entry name" value="DAD"/>
    <property type="match status" value="1"/>
</dbReference>
<organism evidence="10 11">
    <name type="scientific">Aspergillus versicolor CBS 583.65</name>
    <dbReference type="NCBI Taxonomy" id="1036611"/>
    <lineage>
        <taxon>Eukaryota</taxon>
        <taxon>Fungi</taxon>
        <taxon>Dikarya</taxon>
        <taxon>Ascomycota</taxon>
        <taxon>Pezizomycotina</taxon>
        <taxon>Eurotiomycetes</taxon>
        <taxon>Eurotiomycetidae</taxon>
        <taxon>Eurotiales</taxon>
        <taxon>Aspergillaceae</taxon>
        <taxon>Aspergillus</taxon>
        <taxon>Aspergillus subgen. Nidulantes</taxon>
    </lineage>
</organism>
<evidence type="ECO:0000256" key="9">
    <source>
        <dbReference type="SAM" id="MobiDB-lite"/>
    </source>
</evidence>
<protein>
    <recommendedName>
        <fullName evidence="8">Dolichyl-diphosphooligosaccharide--protein glycosyltransferase subunit OST2</fullName>
        <shortName evidence="8">Oligosaccharyl transferase subunit OST2</shortName>
    </recommendedName>
</protein>
<evidence type="ECO:0000256" key="1">
    <source>
        <dbReference type="ARBA" id="ARBA00004477"/>
    </source>
</evidence>
<dbReference type="UniPathway" id="UPA00378"/>
<dbReference type="PANTHER" id="PTHR10705:SF0">
    <property type="entry name" value="DOLICHYL-DIPHOSPHOOLIGOSACCHARIDE--PROTEIN GLYCOSYLTRANSFERASE SUBUNIT DAD1"/>
    <property type="match status" value="1"/>
</dbReference>
<comment type="pathway">
    <text evidence="2 8">Protein modification; protein glycosylation.</text>
</comment>
<comment type="subcellular location">
    <subcellularLocation>
        <location evidence="1 8">Endoplasmic reticulum membrane</location>
        <topology evidence="1 8">Multi-pass membrane protein</topology>
    </subcellularLocation>
</comment>
<dbReference type="AlphaFoldDB" id="A0A1L9PRR0"/>
<accession>A0A1L9PRR0</accession>
<evidence type="ECO:0000256" key="5">
    <source>
        <dbReference type="ARBA" id="ARBA00022824"/>
    </source>
</evidence>
<dbReference type="InterPro" id="IPR003038">
    <property type="entry name" value="DAD/Ost2"/>
</dbReference>
<dbReference type="OrthoDB" id="445566at2759"/>
<keyword evidence="4 8" id="KW-0812">Transmembrane</keyword>
<feature type="region of interest" description="Disordered" evidence="9">
    <location>
        <begin position="107"/>
        <end position="127"/>
    </location>
</feature>
<dbReference type="Proteomes" id="UP000184073">
    <property type="component" value="Unassembled WGS sequence"/>
</dbReference>
<reference evidence="11" key="1">
    <citation type="journal article" date="2017" name="Genome Biol.">
        <title>Comparative genomics reveals high biological diversity and specific adaptations in the industrially and medically important fungal genus Aspergillus.</title>
        <authorList>
            <person name="de Vries R.P."/>
            <person name="Riley R."/>
            <person name="Wiebenga A."/>
            <person name="Aguilar-Osorio G."/>
            <person name="Amillis S."/>
            <person name="Uchima C.A."/>
            <person name="Anderluh G."/>
            <person name="Asadollahi M."/>
            <person name="Askin M."/>
            <person name="Barry K."/>
            <person name="Battaglia E."/>
            <person name="Bayram O."/>
            <person name="Benocci T."/>
            <person name="Braus-Stromeyer S.A."/>
            <person name="Caldana C."/>
            <person name="Canovas D."/>
            <person name="Cerqueira G.C."/>
            <person name="Chen F."/>
            <person name="Chen W."/>
            <person name="Choi C."/>
            <person name="Clum A."/>
            <person name="Dos Santos R.A."/>
            <person name="Damasio A.R."/>
            <person name="Diallinas G."/>
            <person name="Emri T."/>
            <person name="Fekete E."/>
            <person name="Flipphi M."/>
            <person name="Freyberg S."/>
            <person name="Gallo A."/>
            <person name="Gournas C."/>
            <person name="Habgood R."/>
            <person name="Hainaut M."/>
            <person name="Harispe M.L."/>
            <person name="Henrissat B."/>
            <person name="Hilden K.S."/>
            <person name="Hope R."/>
            <person name="Hossain A."/>
            <person name="Karabika E."/>
            <person name="Karaffa L."/>
            <person name="Karanyi Z."/>
            <person name="Krasevec N."/>
            <person name="Kuo A."/>
            <person name="Kusch H."/>
            <person name="LaButti K."/>
            <person name="Lagendijk E.L."/>
            <person name="Lapidus A."/>
            <person name="Levasseur A."/>
            <person name="Lindquist E."/>
            <person name="Lipzen A."/>
            <person name="Logrieco A.F."/>
            <person name="MacCabe A."/>
            <person name="Maekelae M.R."/>
            <person name="Malavazi I."/>
            <person name="Melin P."/>
            <person name="Meyer V."/>
            <person name="Mielnichuk N."/>
            <person name="Miskei M."/>
            <person name="Molnar A.P."/>
            <person name="Mule G."/>
            <person name="Ngan C.Y."/>
            <person name="Orejas M."/>
            <person name="Orosz E."/>
            <person name="Ouedraogo J.P."/>
            <person name="Overkamp K.M."/>
            <person name="Park H.-S."/>
            <person name="Perrone G."/>
            <person name="Piumi F."/>
            <person name="Punt P.J."/>
            <person name="Ram A.F."/>
            <person name="Ramon A."/>
            <person name="Rauscher S."/>
            <person name="Record E."/>
            <person name="Riano-Pachon D.M."/>
            <person name="Robert V."/>
            <person name="Roehrig J."/>
            <person name="Ruller R."/>
            <person name="Salamov A."/>
            <person name="Salih N.S."/>
            <person name="Samson R.A."/>
            <person name="Sandor E."/>
            <person name="Sanguinetti M."/>
            <person name="Schuetze T."/>
            <person name="Sepcic K."/>
            <person name="Shelest E."/>
            <person name="Sherlock G."/>
            <person name="Sophianopoulou V."/>
            <person name="Squina F.M."/>
            <person name="Sun H."/>
            <person name="Susca A."/>
            <person name="Todd R.B."/>
            <person name="Tsang A."/>
            <person name="Unkles S.E."/>
            <person name="van de Wiele N."/>
            <person name="van Rossen-Uffink D."/>
            <person name="Oliveira J.V."/>
            <person name="Vesth T.C."/>
            <person name="Visser J."/>
            <person name="Yu J.-H."/>
            <person name="Zhou M."/>
            <person name="Andersen M.R."/>
            <person name="Archer D.B."/>
            <person name="Baker S.E."/>
            <person name="Benoit I."/>
            <person name="Brakhage A.A."/>
            <person name="Braus G.H."/>
            <person name="Fischer R."/>
            <person name="Frisvad J.C."/>
            <person name="Goldman G.H."/>
            <person name="Houbraken J."/>
            <person name="Oakley B."/>
            <person name="Pocsi I."/>
            <person name="Scazzocchio C."/>
            <person name="Seiboth B."/>
            <person name="vanKuyk P.A."/>
            <person name="Wortman J."/>
            <person name="Dyer P.S."/>
            <person name="Grigoriev I.V."/>
        </authorList>
    </citation>
    <scope>NUCLEOTIDE SEQUENCE [LARGE SCALE GENOMIC DNA]</scope>
    <source>
        <strain evidence="11">CBS 583.65</strain>
    </source>
</reference>
<comment type="function">
    <text evidence="8">Subunit of the oligosaccharyl transferase (OST) complex that catalyzes the initial transfer of a defined glycan (Glc(3)Man(9)GlcNAc(2) in eukaryotes) from the lipid carrier dolichol-pyrophosphate to an asparagine residue within an Asn-X-Ser/Thr consensus motif in nascent polypeptide chains, the first step in protein N-glycosylation. N-glycosylation occurs cotranslationally and the complex associates with the Sec61 complex at the channel-forming translocon complex that mediates protein translocation across the endoplasmic reticulum (ER). All subunits are required for a maximal enzyme activity.</text>
</comment>